<feature type="transmembrane region" description="Helical" evidence="5">
    <location>
        <begin position="16"/>
        <end position="40"/>
    </location>
</feature>
<keyword evidence="8" id="KW-1185">Reference proteome</keyword>
<feature type="transmembrane region" description="Helical" evidence="5">
    <location>
        <begin position="46"/>
        <end position="73"/>
    </location>
</feature>
<dbReference type="InterPro" id="IPR052165">
    <property type="entry name" value="Membrane_assoc_protease"/>
</dbReference>
<accession>A0ABN1AMG6</accession>
<gene>
    <name evidence="7" type="ORF">GCM10009096_22610</name>
</gene>
<dbReference type="InterPro" id="IPR012340">
    <property type="entry name" value="NA-bd_OB-fold"/>
</dbReference>
<evidence type="ECO:0000313" key="7">
    <source>
        <dbReference type="EMBL" id="GAA0480100.1"/>
    </source>
</evidence>
<sequence>MDIIEQIMSLESHYHWLIIALLLGIGEILVPGVFLIWLAAAAAITGFVAMFIDITVAGQFTLFGLLSLASVFFGRRWYLTNKVESEDPLLNDRSARLVGQTVTVVEAISATSGRAKVADGEWPATGPDMKKGTTARVAAVEGGVLQLEVLED</sequence>
<proteinExistence type="predicted"/>
<evidence type="ECO:0000256" key="5">
    <source>
        <dbReference type="SAM" id="Phobius"/>
    </source>
</evidence>
<comment type="subcellular location">
    <subcellularLocation>
        <location evidence="1">Membrane</location>
        <topology evidence="1">Multi-pass membrane protein</topology>
    </subcellularLocation>
</comment>
<dbReference type="Pfam" id="PF01957">
    <property type="entry name" value="NfeD"/>
    <property type="match status" value="1"/>
</dbReference>
<evidence type="ECO:0000256" key="4">
    <source>
        <dbReference type="ARBA" id="ARBA00023136"/>
    </source>
</evidence>
<dbReference type="InterPro" id="IPR002810">
    <property type="entry name" value="NfeD-like_C"/>
</dbReference>
<keyword evidence="2 5" id="KW-0812">Transmembrane</keyword>
<dbReference type="Proteomes" id="UP001500713">
    <property type="component" value="Unassembled WGS sequence"/>
</dbReference>
<evidence type="ECO:0000313" key="8">
    <source>
        <dbReference type="Proteomes" id="UP001500713"/>
    </source>
</evidence>
<protein>
    <submittedName>
        <fullName evidence="7">NfeD family protein</fullName>
    </submittedName>
</protein>
<keyword evidence="4 5" id="KW-0472">Membrane</keyword>
<feature type="domain" description="NfeD-like C-terminal" evidence="6">
    <location>
        <begin position="95"/>
        <end position="146"/>
    </location>
</feature>
<dbReference type="PANTHER" id="PTHR33507:SF3">
    <property type="entry name" value="INNER MEMBRANE PROTEIN YBBJ"/>
    <property type="match status" value="1"/>
</dbReference>
<evidence type="ECO:0000256" key="3">
    <source>
        <dbReference type="ARBA" id="ARBA00022989"/>
    </source>
</evidence>
<dbReference type="Gene3D" id="2.40.50.140">
    <property type="entry name" value="Nucleic acid-binding proteins"/>
    <property type="match status" value="1"/>
</dbReference>
<dbReference type="PANTHER" id="PTHR33507">
    <property type="entry name" value="INNER MEMBRANE PROTEIN YBBJ"/>
    <property type="match status" value="1"/>
</dbReference>
<reference evidence="7 8" key="1">
    <citation type="journal article" date="2019" name="Int. J. Syst. Evol. Microbiol.">
        <title>The Global Catalogue of Microorganisms (GCM) 10K type strain sequencing project: providing services to taxonomists for standard genome sequencing and annotation.</title>
        <authorList>
            <consortium name="The Broad Institute Genomics Platform"/>
            <consortium name="The Broad Institute Genome Sequencing Center for Infectious Disease"/>
            <person name="Wu L."/>
            <person name="Ma J."/>
        </authorList>
    </citation>
    <scope>NUCLEOTIDE SEQUENCE [LARGE SCALE GENOMIC DNA]</scope>
    <source>
        <strain evidence="7 8">JCM 14162</strain>
    </source>
</reference>
<dbReference type="EMBL" id="BAAAEM010000003">
    <property type="protein sequence ID" value="GAA0480100.1"/>
    <property type="molecule type" value="Genomic_DNA"/>
</dbReference>
<name>A0ABN1AMG6_9SPHN</name>
<evidence type="ECO:0000256" key="1">
    <source>
        <dbReference type="ARBA" id="ARBA00004141"/>
    </source>
</evidence>
<organism evidence="7 8">
    <name type="scientific">Parasphingorhabdus litoris</name>
    <dbReference type="NCBI Taxonomy" id="394733"/>
    <lineage>
        <taxon>Bacteria</taxon>
        <taxon>Pseudomonadati</taxon>
        <taxon>Pseudomonadota</taxon>
        <taxon>Alphaproteobacteria</taxon>
        <taxon>Sphingomonadales</taxon>
        <taxon>Sphingomonadaceae</taxon>
        <taxon>Parasphingorhabdus</taxon>
    </lineage>
</organism>
<keyword evidence="3 5" id="KW-1133">Transmembrane helix</keyword>
<dbReference type="RefSeq" id="WP_229953677.1">
    <property type="nucleotide sequence ID" value="NZ_BAAAEM010000003.1"/>
</dbReference>
<comment type="caution">
    <text evidence="7">The sequence shown here is derived from an EMBL/GenBank/DDBJ whole genome shotgun (WGS) entry which is preliminary data.</text>
</comment>
<evidence type="ECO:0000259" key="6">
    <source>
        <dbReference type="Pfam" id="PF01957"/>
    </source>
</evidence>
<evidence type="ECO:0000256" key="2">
    <source>
        <dbReference type="ARBA" id="ARBA00022692"/>
    </source>
</evidence>